<keyword evidence="3" id="KW-0325">Glycoprotein</keyword>
<dbReference type="AlphaFoldDB" id="A0A4Y6V800"/>
<protein>
    <submittedName>
        <fullName evidence="5">Glycosyltransferase family 61 protein</fullName>
    </submittedName>
</protein>
<keyword evidence="6" id="KW-1185">Reference proteome</keyword>
<dbReference type="InterPro" id="IPR049625">
    <property type="entry name" value="Glyco_transf_61_cat"/>
</dbReference>
<gene>
    <name evidence="5" type="ORF">D5366_03585</name>
</gene>
<evidence type="ECO:0000259" key="4">
    <source>
        <dbReference type="Pfam" id="PF04577"/>
    </source>
</evidence>
<sequence>MFFLKRIFRRTINKTSPDEPLTLLNTASRIKILDKTASYPAQLAFKGCLPSGAESLFQQWASSPLTLRQYELENVVLDTASMIFFKNGRPIIDTAYLQSPDVIPLLAVQEETLIPAPAGQNVMAACFDHWHLNYYHWVTHTLPTLFHLSQNHYKGGLILPPLTSWQEETIRMYGFDPAHGTRTEPGKQYAFKKVIYTDNVRGAADFSVSPSSRQAYKSLTDKFPAMDESSSPLNLFIERGSATNRSVNNENELAKALAEIGFTIIRPETLSVTEQIRLFSKARFVMGALGAGMANLAWCKPGTIICELVPQQHPNPCNLALATQMELPYWGEPIETGIEAASHVTAAEKGFDIPTLIQRAKELLALAGPLH</sequence>
<reference evidence="5 6" key="1">
    <citation type="submission" date="2018-09" db="EMBL/GenBank/DDBJ databases">
        <title>The complete genome sequence of Neokomagataea tanensis NBRC 106556(T).</title>
        <authorList>
            <person name="Chua K.-O."/>
            <person name="See-Too W.-S."/>
            <person name="Hong K.-W."/>
            <person name="Yin W.-F."/>
            <person name="Chan K.-G."/>
        </authorList>
    </citation>
    <scope>NUCLEOTIDE SEQUENCE [LARGE SCALE GENOMIC DNA]</scope>
    <source>
        <strain evidence="6">AH13 \ NBRC 106556</strain>
    </source>
</reference>
<keyword evidence="2 5" id="KW-0808">Transferase</keyword>
<dbReference type="Proteomes" id="UP000317214">
    <property type="component" value="Chromosome"/>
</dbReference>
<evidence type="ECO:0000313" key="6">
    <source>
        <dbReference type="Proteomes" id="UP000317214"/>
    </source>
</evidence>
<accession>A0A4Y6V800</accession>
<keyword evidence="1" id="KW-0328">Glycosyltransferase</keyword>
<dbReference type="EMBL" id="CP032485">
    <property type="protein sequence ID" value="QDH24475.1"/>
    <property type="molecule type" value="Genomic_DNA"/>
</dbReference>
<feature type="domain" description="Glycosyltransferase 61 catalytic" evidence="4">
    <location>
        <begin position="134"/>
        <end position="306"/>
    </location>
</feature>
<dbReference type="InterPro" id="IPR007657">
    <property type="entry name" value="Glycosyltransferase_61"/>
</dbReference>
<organism evidence="5 6">
    <name type="scientific">Neokomagataea tanensis</name>
    <dbReference type="NCBI Taxonomy" id="661191"/>
    <lineage>
        <taxon>Bacteria</taxon>
        <taxon>Pseudomonadati</taxon>
        <taxon>Pseudomonadota</taxon>
        <taxon>Alphaproteobacteria</taxon>
        <taxon>Acetobacterales</taxon>
        <taxon>Acetobacteraceae</taxon>
        <taxon>Neokomagataea</taxon>
    </lineage>
</organism>
<evidence type="ECO:0000313" key="5">
    <source>
        <dbReference type="EMBL" id="QDH24475.1"/>
    </source>
</evidence>
<name>A0A4Y6V800_9PROT</name>
<evidence type="ECO:0000256" key="3">
    <source>
        <dbReference type="ARBA" id="ARBA00023180"/>
    </source>
</evidence>
<dbReference type="PANTHER" id="PTHR20961">
    <property type="entry name" value="GLYCOSYLTRANSFERASE"/>
    <property type="match status" value="1"/>
</dbReference>
<dbReference type="GO" id="GO:0016757">
    <property type="term" value="F:glycosyltransferase activity"/>
    <property type="evidence" value="ECO:0007669"/>
    <property type="project" value="UniProtKB-KW"/>
</dbReference>
<evidence type="ECO:0000256" key="1">
    <source>
        <dbReference type="ARBA" id="ARBA00022676"/>
    </source>
</evidence>
<dbReference type="RefSeq" id="WP_141492320.1">
    <property type="nucleotide sequence ID" value="NZ_CP032485.1"/>
</dbReference>
<evidence type="ECO:0000256" key="2">
    <source>
        <dbReference type="ARBA" id="ARBA00022679"/>
    </source>
</evidence>
<dbReference type="OrthoDB" id="288504at2"/>
<dbReference type="KEGG" id="ntn:D5366_03585"/>
<proteinExistence type="predicted"/>
<dbReference type="Pfam" id="PF04577">
    <property type="entry name" value="Glyco_transf_61"/>
    <property type="match status" value="1"/>
</dbReference>